<evidence type="ECO:0000256" key="4">
    <source>
        <dbReference type="ARBA" id="ARBA00022496"/>
    </source>
</evidence>
<dbReference type="PROSITE" id="PS50983">
    <property type="entry name" value="FE_B12_PBP"/>
    <property type="match status" value="1"/>
</dbReference>
<name>A0AAJ2BF35_9PSED</name>
<keyword evidence="5" id="KW-0732">Signal</keyword>
<reference evidence="7" key="1">
    <citation type="submission" date="2023-08" db="EMBL/GenBank/DDBJ databases">
        <title>Functional and genomic diversity of the sorghum phyllosphere microbiome.</title>
        <authorList>
            <person name="Shade A."/>
        </authorList>
    </citation>
    <scope>NUCLEOTIDE SEQUENCE</scope>
    <source>
        <strain evidence="7">SORGH_AS_0201</strain>
    </source>
</reference>
<dbReference type="Proteomes" id="UP001268036">
    <property type="component" value="Unassembled WGS sequence"/>
</dbReference>
<evidence type="ECO:0000313" key="7">
    <source>
        <dbReference type="EMBL" id="MDR6233101.1"/>
    </source>
</evidence>
<dbReference type="EMBL" id="JAVJAF010000001">
    <property type="protein sequence ID" value="MDR6233101.1"/>
    <property type="molecule type" value="Genomic_DNA"/>
</dbReference>
<protein>
    <submittedName>
        <fullName evidence="7">Iron complex transport system substrate-binding protein</fullName>
    </submittedName>
</protein>
<comment type="caution">
    <text evidence="7">The sequence shown here is derived from an EMBL/GenBank/DDBJ whole genome shotgun (WGS) entry which is preliminary data.</text>
</comment>
<dbReference type="GO" id="GO:1901678">
    <property type="term" value="P:iron coordination entity transport"/>
    <property type="evidence" value="ECO:0007669"/>
    <property type="project" value="UniProtKB-ARBA"/>
</dbReference>
<dbReference type="InterPro" id="IPR051313">
    <property type="entry name" value="Bact_iron-sidero_bind"/>
</dbReference>
<dbReference type="PROSITE" id="PS51318">
    <property type="entry name" value="TAT"/>
    <property type="match status" value="1"/>
</dbReference>
<evidence type="ECO:0000256" key="2">
    <source>
        <dbReference type="ARBA" id="ARBA00008814"/>
    </source>
</evidence>
<feature type="domain" description="Fe/B12 periplasmic-binding" evidence="6">
    <location>
        <begin position="55"/>
        <end position="315"/>
    </location>
</feature>
<proteinExistence type="inferred from homology"/>
<evidence type="ECO:0000256" key="5">
    <source>
        <dbReference type="ARBA" id="ARBA00022729"/>
    </source>
</evidence>
<dbReference type="RefSeq" id="WP_309755665.1">
    <property type="nucleotide sequence ID" value="NZ_JAVJAF010000001.1"/>
</dbReference>
<comment type="similarity">
    <text evidence="2">Belongs to the bacterial solute-binding protein 8 family.</text>
</comment>
<comment type="subcellular location">
    <subcellularLocation>
        <location evidence="1">Cell envelope</location>
    </subcellularLocation>
</comment>
<dbReference type="PANTHER" id="PTHR30532">
    <property type="entry name" value="IRON III DICITRATE-BINDING PERIPLASMIC PROTEIN"/>
    <property type="match status" value="1"/>
</dbReference>
<dbReference type="InterPro" id="IPR006311">
    <property type="entry name" value="TAT_signal"/>
</dbReference>
<evidence type="ECO:0000256" key="3">
    <source>
        <dbReference type="ARBA" id="ARBA00022448"/>
    </source>
</evidence>
<dbReference type="InterPro" id="IPR002491">
    <property type="entry name" value="ABC_transptr_periplasmic_BD"/>
</dbReference>
<gene>
    <name evidence="7" type="ORF">QE440_000842</name>
</gene>
<dbReference type="Pfam" id="PF01497">
    <property type="entry name" value="Peripla_BP_2"/>
    <property type="match status" value="1"/>
</dbReference>
<evidence type="ECO:0000313" key="8">
    <source>
        <dbReference type="Proteomes" id="UP001268036"/>
    </source>
</evidence>
<dbReference type="GO" id="GO:0030288">
    <property type="term" value="C:outer membrane-bounded periplasmic space"/>
    <property type="evidence" value="ECO:0007669"/>
    <property type="project" value="TreeGrafter"/>
</dbReference>
<dbReference type="CDD" id="cd01146">
    <property type="entry name" value="FhuD"/>
    <property type="match status" value="1"/>
</dbReference>
<keyword evidence="3" id="KW-0813">Transport</keyword>
<keyword evidence="4" id="KW-0408">Iron</keyword>
<organism evidence="7 8">
    <name type="scientific">Pseudomonas oryzihabitans</name>
    <dbReference type="NCBI Taxonomy" id="47885"/>
    <lineage>
        <taxon>Bacteria</taxon>
        <taxon>Pseudomonadati</taxon>
        <taxon>Pseudomonadota</taxon>
        <taxon>Gammaproteobacteria</taxon>
        <taxon>Pseudomonadales</taxon>
        <taxon>Pseudomonadaceae</taxon>
        <taxon>Pseudomonas</taxon>
    </lineage>
</organism>
<keyword evidence="4" id="KW-0406">Ion transport</keyword>
<sequence>MLDRRAFLQFASGTALLAGLPGRVCARASAAADGEFPRQVEHVAGSTTLLREPRRVAVISTGQLDAALSLGVIPAGTTRVDNRELAPAYLRTAYAQRAGELDAMVDLGTRQAPDLEALARLAPDLILLNRTVLRAGGLELFSRIAPTVVARGTGGNWRPDFLVLADALGRREQAGQLLAGLDHDLANIAQRLGGQPPSASLLFSSGARLRLMGADSFPGGLLQAMGVTRPAAQRFKGTSRDVSAELLDLADADWLFYAEQGTALASLARQPLWPRLSAVRESRAIRVDTDAFYLNAGPLAARQVVSTVATALGVA</sequence>
<evidence type="ECO:0000259" key="6">
    <source>
        <dbReference type="PROSITE" id="PS50983"/>
    </source>
</evidence>
<dbReference type="AlphaFoldDB" id="A0AAJ2BF35"/>
<accession>A0AAJ2BF35</accession>
<dbReference type="PANTHER" id="PTHR30532:SF1">
    <property type="entry name" value="IRON(3+)-HYDROXAMATE-BINDING PROTEIN FHUD"/>
    <property type="match status" value="1"/>
</dbReference>
<dbReference type="Gene3D" id="3.40.50.1980">
    <property type="entry name" value="Nitrogenase molybdenum iron protein domain"/>
    <property type="match status" value="2"/>
</dbReference>
<keyword evidence="4" id="KW-0410">Iron transport</keyword>
<evidence type="ECO:0000256" key="1">
    <source>
        <dbReference type="ARBA" id="ARBA00004196"/>
    </source>
</evidence>
<dbReference type="SUPFAM" id="SSF53807">
    <property type="entry name" value="Helical backbone' metal receptor"/>
    <property type="match status" value="1"/>
</dbReference>